<evidence type="ECO:0000256" key="7">
    <source>
        <dbReference type="ARBA" id="ARBA00023273"/>
    </source>
</evidence>
<evidence type="ECO:0000256" key="4">
    <source>
        <dbReference type="ARBA" id="ARBA00022490"/>
    </source>
</evidence>
<dbReference type="PANTHER" id="PTHR34174">
    <property type="entry name" value="HYDROLETHALUS SYNDROME PROTEIN 1"/>
    <property type="match status" value="1"/>
</dbReference>
<dbReference type="PRINTS" id="PR02098">
    <property type="entry name" value="HYLETHALUSS1"/>
</dbReference>
<keyword evidence="7" id="KW-0966">Cell projection</keyword>
<keyword evidence="10" id="KW-1185">Reference proteome</keyword>
<dbReference type="GO" id="GO:0060271">
    <property type="term" value="P:cilium assembly"/>
    <property type="evidence" value="ECO:0007669"/>
    <property type="project" value="TreeGrafter"/>
</dbReference>
<comment type="caution">
    <text evidence="9">The sequence shown here is derived from an EMBL/GenBank/DDBJ whole genome shotgun (WGS) entry which is preliminary data.</text>
</comment>
<feature type="compositionally biased region" description="Basic and acidic residues" evidence="8">
    <location>
        <begin position="102"/>
        <end position="112"/>
    </location>
</feature>
<dbReference type="GO" id="GO:0097730">
    <property type="term" value="C:non-motile cilium"/>
    <property type="evidence" value="ECO:0007669"/>
    <property type="project" value="TreeGrafter"/>
</dbReference>
<proteinExistence type="inferred from homology"/>
<feature type="compositionally biased region" description="Basic and acidic residues" evidence="8">
    <location>
        <begin position="302"/>
        <end position="317"/>
    </location>
</feature>
<dbReference type="InterPro" id="IPR026227">
    <property type="entry name" value="HYLS1"/>
</dbReference>
<dbReference type="Proteomes" id="UP000749559">
    <property type="component" value="Unassembled WGS sequence"/>
</dbReference>
<evidence type="ECO:0000256" key="5">
    <source>
        <dbReference type="ARBA" id="ARBA00022794"/>
    </source>
</evidence>
<feature type="compositionally biased region" description="Basic and acidic residues" evidence="8">
    <location>
        <begin position="281"/>
        <end position="291"/>
    </location>
</feature>
<evidence type="ECO:0000256" key="3">
    <source>
        <dbReference type="ARBA" id="ARBA00010091"/>
    </source>
</evidence>
<comment type="similarity">
    <text evidence="3">Belongs to the HYLS1 family.</text>
</comment>
<protein>
    <submittedName>
        <fullName evidence="9">Uncharacterized protein</fullName>
    </submittedName>
</protein>
<dbReference type="OrthoDB" id="6343432at2759"/>
<organism evidence="9 10">
    <name type="scientific">Owenia fusiformis</name>
    <name type="common">Polychaete worm</name>
    <dbReference type="NCBI Taxonomy" id="6347"/>
    <lineage>
        <taxon>Eukaryota</taxon>
        <taxon>Metazoa</taxon>
        <taxon>Spiralia</taxon>
        <taxon>Lophotrochozoa</taxon>
        <taxon>Annelida</taxon>
        <taxon>Polychaeta</taxon>
        <taxon>Sedentaria</taxon>
        <taxon>Canalipalpata</taxon>
        <taxon>Sabellida</taxon>
        <taxon>Oweniida</taxon>
        <taxon>Oweniidae</taxon>
        <taxon>Owenia</taxon>
    </lineage>
</organism>
<dbReference type="Pfam" id="PF15311">
    <property type="entry name" value="HYLS1_C"/>
    <property type="match status" value="1"/>
</dbReference>
<reference evidence="9" key="1">
    <citation type="submission" date="2022-03" db="EMBL/GenBank/DDBJ databases">
        <authorList>
            <person name="Martin C."/>
        </authorList>
    </citation>
    <scope>NUCLEOTIDE SEQUENCE</scope>
</reference>
<feature type="region of interest" description="Disordered" evidence="8">
    <location>
        <begin position="85"/>
        <end position="156"/>
    </location>
</feature>
<accession>A0A8J1U5R2</accession>
<dbReference type="GO" id="GO:0005814">
    <property type="term" value="C:centriole"/>
    <property type="evidence" value="ECO:0007669"/>
    <property type="project" value="UniProtKB-SubCell"/>
</dbReference>
<evidence type="ECO:0000256" key="1">
    <source>
        <dbReference type="ARBA" id="ARBA00004114"/>
    </source>
</evidence>
<evidence type="ECO:0000313" key="10">
    <source>
        <dbReference type="Proteomes" id="UP000749559"/>
    </source>
</evidence>
<dbReference type="InterPro" id="IPR052319">
    <property type="entry name" value="Centriolar_ciliogenesis_assoc"/>
</dbReference>
<evidence type="ECO:0000256" key="8">
    <source>
        <dbReference type="SAM" id="MobiDB-lite"/>
    </source>
</evidence>
<evidence type="ECO:0000256" key="2">
    <source>
        <dbReference type="ARBA" id="ARBA00004138"/>
    </source>
</evidence>
<sequence>MYENSESYTEDEIREQLTQLGYTNIPQHRLREFKKDLDVLIQHERSKNSSRSYDTSNLSTYTDTASQHEYDRGYSKANRATMGYERQQYRDETDVKQYIQRDTSDARYDKENLYAGSSQSKPREPNYPNLDTYRLPQSHTYRSNDPKLSMNPRSKTYNITSGLHKEVFKPTGNRDFSTFSTDSWNDSENDTQNDQELSSDNLDRDYYSDVLNKYDRMISVPKVLDETTDSSISHGRKQIKRKILRRKDGAKIVDESITESEPDISADMRYLNEKLSRLPLHGDEQIPDRHNRAAYYPRRPQSAREEPPYRLDADHEGPTSLIKPLTEHPHKKNIKKNDPVRKYQEYKQAWVSQKAPGEKQHKGLRWTVREQMLYQDELPKKTQRVFAPNTYMVPTEKKRKALRWQVRNDIAQGLMPPTNFDLYDI</sequence>
<dbReference type="AlphaFoldDB" id="A0A8J1U5R2"/>
<dbReference type="InterPro" id="IPR027918">
    <property type="entry name" value="HYLS1_C_dom"/>
</dbReference>
<feature type="region of interest" description="Disordered" evidence="8">
    <location>
        <begin position="281"/>
        <end position="325"/>
    </location>
</feature>
<keyword evidence="4" id="KW-0963">Cytoplasm</keyword>
<feature type="region of interest" description="Disordered" evidence="8">
    <location>
        <begin position="179"/>
        <end position="202"/>
    </location>
</feature>
<keyword evidence="6" id="KW-0206">Cytoskeleton</keyword>
<dbReference type="EMBL" id="CAIIXF020000008">
    <property type="protein sequence ID" value="CAH1791295.1"/>
    <property type="molecule type" value="Genomic_DNA"/>
</dbReference>
<comment type="subcellular location">
    <subcellularLocation>
        <location evidence="2">Cell projection</location>
        <location evidence="2">Cilium</location>
    </subcellularLocation>
    <subcellularLocation>
        <location evidence="1">Cytoplasm</location>
        <location evidence="1">Cytoskeleton</location>
        <location evidence="1">Microtubule organizing center</location>
        <location evidence="1">Centrosome</location>
        <location evidence="1">Centriole</location>
    </subcellularLocation>
</comment>
<gene>
    <name evidence="9" type="ORF">OFUS_LOCUS16391</name>
</gene>
<name>A0A8J1U5R2_OWEFU</name>
<dbReference type="PANTHER" id="PTHR34174:SF1">
    <property type="entry name" value="CENTRIOLAR AND CILIOGENESIS-ASSOCIATED PROTEIN HYLS1"/>
    <property type="match status" value="1"/>
</dbReference>
<evidence type="ECO:0000256" key="6">
    <source>
        <dbReference type="ARBA" id="ARBA00023212"/>
    </source>
</evidence>
<keyword evidence="5" id="KW-0970">Cilium biogenesis/degradation</keyword>
<evidence type="ECO:0000313" key="9">
    <source>
        <dbReference type="EMBL" id="CAH1791295.1"/>
    </source>
</evidence>